<dbReference type="AlphaFoldDB" id="Q1IUD0"/>
<feature type="compositionally biased region" description="Basic and acidic residues" evidence="2">
    <location>
        <begin position="62"/>
        <end position="85"/>
    </location>
</feature>
<dbReference type="PANTHER" id="PTHR43739:SF5">
    <property type="entry name" value="EXO-ALPHA-SIALIDASE"/>
    <property type="match status" value="1"/>
</dbReference>
<gene>
    <name evidence="5" type="ordered locus">Acid345_0515</name>
</gene>
<feature type="domain" description="Sortilin N-terminal" evidence="4">
    <location>
        <begin position="186"/>
        <end position="277"/>
    </location>
</feature>
<protein>
    <recommendedName>
        <fullName evidence="4">Sortilin N-terminal domain-containing protein</fullName>
    </recommendedName>
</protein>
<dbReference type="HOGENOM" id="CLU_004847_0_0_0"/>
<organism evidence="5 6">
    <name type="scientific">Koribacter versatilis (strain Ellin345)</name>
    <dbReference type="NCBI Taxonomy" id="204669"/>
    <lineage>
        <taxon>Bacteria</taxon>
        <taxon>Pseudomonadati</taxon>
        <taxon>Acidobacteriota</taxon>
        <taxon>Terriglobia</taxon>
        <taxon>Terriglobales</taxon>
        <taxon>Candidatus Korobacteraceae</taxon>
        <taxon>Candidatus Korobacter</taxon>
    </lineage>
</organism>
<evidence type="ECO:0000313" key="5">
    <source>
        <dbReference type="EMBL" id="ABF39520.1"/>
    </source>
</evidence>
<keyword evidence="3" id="KW-0732">Signal</keyword>
<dbReference type="InterPro" id="IPR052025">
    <property type="entry name" value="Xyloglucanase_GH74"/>
</dbReference>
<dbReference type="Proteomes" id="UP000002432">
    <property type="component" value="Chromosome"/>
</dbReference>
<dbReference type="RefSeq" id="WP_011521322.1">
    <property type="nucleotide sequence ID" value="NC_008009.1"/>
</dbReference>
<feature type="compositionally biased region" description="Basic and acidic residues" evidence="2">
    <location>
        <begin position="860"/>
        <end position="873"/>
    </location>
</feature>
<evidence type="ECO:0000313" key="6">
    <source>
        <dbReference type="Proteomes" id="UP000002432"/>
    </source>
</evidence>
<dbReference type="EnsemblBacteria" id="ABF39520">
    <property type="protein sequence ID" value="ABF39520"/>
    <property type="gene ID" value="Acid345_0515"/>
</dbReference>
<dbReference type="eggNOG" id="COG4447">
    <property type="taxonomic scope" value="Bacteria"/>
</dbReference>
<feature type="chain" id="PRO_5004191793" description="Sortilin N-terminal domain-containing protein" evidence="3">
    <location>
        <begin position="26"/>
        <end position="1147"/>
    </location>
</feature>
<dbReference type="SUPFAM" id="SSF110296">
    <property type="entry name" value="Oligoxyloglucan reducing end-specific cellobiohydrolase"/>
    <property type="match status" value="1"/>
</dbReference>
<dbReference type="KEGG" id="aba:Acid345_0515"/>
<dbReference type="PANTHER" id="PTHR43739">
    <property type="entry name" value="XYLOGLUCANASE (EUROFUNG)"/>
    <property type="match status" value="1"/>
</dbReference>
<dbReference type="Gene3D" id="2.60.40.4070">
    <property type="match status" value="1"/>
</dbReference>
<dbReference type="CDD" id="cd15482">
    <property type="entry name" value="Sialidase_non-viral"/>
    <property type="match status" value="2"/>
</dbReference>
<feature type="signal peptide" evidence="3">
    <location>
        <begin position="1"/>
        <end position="25"/>
    </location>
</feature>
<accession>Q1IUD0</accession>
<dbReference type="SUPFAM" id="SSF50939">
    <property type="entry name" value="Sialidases"/>
    <property type="match status" value="1"/>
</dbReference>
<dbReference type="InterPro" id="IPR015943">
    <property type="entry name" value="WD40/YVTN_repeat-like_dom_sf"/>
</dbReference>
<evidence type="ECO:0000256" key="2">
    <source>
        <dbReference type="SAM" id="MobiDB-lite"/>
    </source>
</evidence>
<sequence>MALFSRSLTTLSLVSLLFTTTFISAQDSQPTPSPTSAQTTKEKGKKKGDSDVAATTPPASKPDQKKQSDKKAAEKNKTEEPKKPADPFSEGTFAGLKLRNIGPAIFSGRVIAFAVDPNDKSTYYVASASGGVWKTTNAGTTYDPIFDDQGSFSIGAIALDPKDPNVVWVGTGELNSQRSVSYGDGLYKSEDGGKSWKKVGLEKSEHIARIVIDPRDSNVVYVAAQGPLWGPGGDRGLYKTTDGGKTWKNVLIISENTGVTDVAQDPSNPDVLYAAAYQRQRRVWTLIDGGPESALYKSTDAGATWNKLKNGLPSVDMGRIGIAISPVDNNVVYATVEAAEGKGGIFRSRDRGASWEKRNPYDNTAMYYAQIVADPKNVDRIYEMGFAIMVSDDGGKTLKPLPTKSKHVDNHAIWIDPDNTRHYLVGCDGGVYESWDRAETWNYKANLPLAQMYDVAVDNSEPFYYVYGGTQDNQSMGGPARTRSASGIINTDWFMTAGGDGFRSQVDPADPNTVYAESQNGGLIRFDRATGNFVGVQPQDPKDGPPNRWNWDSPIYVSFHQHTRLYFAANRIYRSDDRGDTWRFISPDLSRQIDRNTLPVMGKVWGPDAVAKNASTEFYGNIVAFAESPKDENLLYAGSDDGLIHVTHDGGGSWTKFDHFIGVPDNSYVSRLIASRFDVNTVYAAFDNHKNSDFKPYLLKSTDAGKTWASLVANLPERGQVMAIAEDSIDRNLLFVGTEFGVFFSSNGGAKWIKLTGDMPTTSIHDAVIQQREGDLALASFGRGFYVLDDISPLRGMSAEKVGKPALLFPPRRTMLYLPSFLLGGDGKATQGESFYTAPNPPYGVTFTYYLKEKSKSLKEQRQAAEKDAEKNKQSFKYPSNDELRTEAEESAPQVFLTVYDAAGNAVRRIEGENAPGMHRVAWDFHYSEPTLPQPRGEEDEGFNIPNSAVVMPGTYTVRLAQRIRGVTTELGEPQTFEVFADGVNKMPDVDRKALTDFQQKLGKLYGAVQGAAKSADELKAHLREVHEALKLAPGADRSLTESADRLTQQTNDLLRTLRGDNVLRARNENTLASISDRVESVMGDTRFAIVKPTQTDLDAYEVTADEFTTTLAKLHQLVEVDFANLQKQMNAAGAPWTPGAVPNWTK</sequence>
<keyword evidence="1" id="KW-0677">Repeat</keyword>
<feature type="region of interest" description="Disordered" evidence="2">
    <location>
        <begin position="25"/>
        <end position="91"/>
    </location>
</feature>
<dbReference type="Pfam" id="PF15902">
    <property type="entry name" value="Sortilin-Vps10"/>
    <property type="match status" value="1"/>
</dbReference>
<dbReference type="GO" id="GO:0010411">
    <property type="term" value="P:xyloglucan metabolic process"/>
    <property type="evidence" value="ECO:0007669"/>
    <property type="project" value="TreeGrafter"/>
</dbReference>
<feature type="compositionally biased region" description="Low complexity" evidence="2">
    <location>
        <begin position="25"/>
        <end position="39"/>
    </location>
</feature>
<dbReference type="STRING" id="204669.Acid345_0515"/>
<feature type="region of interest" description="Disordered" evidence="2">
    <location>
        <begin position="860"/>
        <end position="889"/>
    </location>
</feature>
<evidence type="ECO:0000256" key="3">
    <source>
        <dbReference type="SAM" id="SignalP"/>
    </source>
</evidence>
<dbReference type="InterPro" id="IPR036278">
    <property type="entry name" value="Sialidase_sf"/>
</dbReference>
<keyword evidence="6" id="KW-1185">Reference proteome</keyword>
<dbReference type="InterPro" id="IPR031778">
    <property type="entry name" value="Sortilin_N"/>
</dbReference>
<reference evidence="5 6" key="1">
    <citation type="journal article" date="2009" name="Appl. Environ. Microbiol.">
        <title>Three genomes from the phylum Acidobacteria provide insight into the lifestyles of these microorganisms in soils.</title>
        <authorList>
            <person name="Ward N.L."/>
            <person name="Challacombe J.F."/>
            <person name="Janssen P.H."/>
            <person name="Henrissat B."/>
            <person name="Coutinho P.M."/>
            <person name="Wu M."/>
            <person name="Xie G."/>
            <person name="Haft D.H."/>
            <person name="Sait M."/>
            <person name="Badger J."/>
            <person name="Barabote R.D."/>
            <person name="Bradley B."/>
            <person name="Brettin T.S."/>
            <person name="Brinkac L.M."/>
            <person name="Bruce D."/>
            <person name="Creasy T."/>
            <person name="Daugherty S.C."/>
            <person name="Davidsen T.M."/>
            <person name="DeBoy R.T."/>
            <person name="Detter J.C."/>
            <person name="Dodson R.J."/>
            <person name="Durkin A.S."/>
            <person name="Ganapathy A."/>
            <person name="Gwinn-Giglio M."/>
            <person name="Han C.S."/>
            <person name="Khouri H."/>
            <person name="Kiss H."/>
            <person name="Kothari S.P."/>
            <person name="Madupu R."/>
            <person name="Nelson K.E."/>
            <person name="Nelson W.C."/>
            <person name="Paulsen I."/>
            <person name="Penn K."/>
            <person name="Ren Q."/>
            <person name="Rosovitz M.J."/>
            <person name="Selengut J.D."/>
            <person name="Shrivastava S."/>
            <person name="Sullivan S.A."/>
            <person name="Tapia R."/>
            <person name="Thompson L.S."/>
            <person name="Watkins K.L."/>
            <person name="Yang Q."/>
            <person name="Yu C."/>
            <person name="Zafar N."/>
            <person name="Zhou L."/>
            <person name="Kuske C.R."/>
        </authorList>
    </citation>
    <scope>NUCLEOTIDE SEQUENCE [LARGE SCALE GENOMIC DNA]</scope>
    <source>
        <strain evidence="5 6">Ellin345</strain>
    </source>
</reference>
<evidence type="ECO:0000256" key="1">
    <source>
        <dbReference type="ARBA" id="ARBA00022737"/>
    </source>
</evidence>
<proteinExistence type="predicted"/>
<dbReference type="Gene3D" id="2.130.10.10">
    <property type="entry name" value="YVTN repeat-like/Quinoprotein amine dehydrogenase"/>
    <property type="match status" value="5"/>
</dbReference>
<name>Q1IUD0_KORVE</name>
<dbReference type="EMBL" id="CP000360">
    <property type="protein sequence ID" value="ABF39520.1"/>
    <property type="molecule type" value="Genomic_DNA"/>
</dbReference>
<evidence type="ECO:0000259" key="4">
    <source>
        <dbReference type="Pfam" id="PF15902"/>
    </source>
</evidence>